<dbReference type="GO" id="GO:0000978">
    <property type="term" value="F:RNA polymerase II cis-regulatory region sequence-specific DNA binding"/>
    <property type="evidence" value="ECO:0007669"/>
    <property type="project" value="TreeGrafter"/>
</dbReference>
<dbReference type="GO" id="GO:0070847">
    <property type="term" value="C:core mediator complex"/>
    <property type="evidence" value="ECO:0007669"/>
    <property type="project" value="TreeGrafter"/>
</dbReference>
<sequence length="250" mass="28129">MQREERVLEVAIDAVQQRVVELKQSLLQLLQMLEQEGDSADWPHYLQQYSVISAQMFTLLKVLRNEKTPALRNYLTLPLQLNAEPDDTLLRSTENRVPAFSHDFVPNLLRTKPDPDLELKYHQLQVKMNIVNSDTSSKQINLHNKVVKHIVEVVSNARDEWETETASRSSLPQTCSINETHTLLAALGTGKGLRPTPITSPMGGAAALTPQQQQNANNKRTQQHQTGMGKAPSSIKTNIKAANQTHPYNR</sequence>
<dbReference type="GO" id="GO:0016592">
    <property type="term" value="C:mediator complex"/>
    <property type="evidence" value="ECO:0007669"/>
    <property type="project" value="InterPro"/>
</dbReference>
<dbReference type="EMBL" id="IACF01002352">
    <property type="protein sequence ID" value="LAB68010.1"/>
    <property type="molecule type" value="mRNA"/>
</dbReference>
<keyword evidence="4 8" id="KW-0805">Transcription regulation</keyword>
<evidence type="ECO:0000313" key="10">
    <source>
        <dbReference type="EMBL" id="LAB68010.1"/>
    </source>
</evidence>
<evidence type="ECO:0000256" key="4">
    <source>
        <dbReference type="ARBA" id="ARBA00023015"/>
    </source>
</evidence>
<dbReference type="Pfam" id="PF10232">
    <property type="entry name" value="Med8"/>
    <property type="match status" value="1"/>
</dbReference>
<comment type="subcellular location">
    <subcellularLocation>
        <location evidence="1 8">Nucleus</location>
    </subcellularLocation>
</comment>
<gene>
    <name evidence="8" type="primary">MED8</name>
</gene>
<dbReference type="InterPro" id="IPR019364">
    <property type="entry name" value="Mediatior_Med8_fun/met"/>
</dbReference>
<evidence type="ECO:0000256" key="7">
    <source>
        <dbReference type="ARBA" id="ARBA00023242"/>
    </source>
</evidence>
<dbReference type="GO" id="GO:0006357">
    <property type="term" value="P:regulation of transcription by RNA polymerase II"/>
    <property type="evidence" value="ECO:0007669"/>
    <property type="project" value="InterPro"/>
</dbReference>
<name>A0A2P2I2C1_9CRUS</name>
<organism evidence="10">
    <name type="scientific">Hirondellea gigas</name>
    <dbReference type="NCBI Taxonomy" id="1518452"/>
    <lineage>
        <taxon>Eukaryota</taxon>
        <taxon>Metazoa</taxon>
        <taxon>Ecdysozoa</taxon>
        <taxon>Arthropoda</taxon>
        <taxon>Crustacea</taxon>
        <taxon>Multicrustacea</taxon>
        <taxon>Malacostraca</taxon>
        <taxon>Eumalacostraca</taxon>
        <taxon>Peracarida</taxon>
        <taxon>Amphipoda</taxon>
        <taxon>Amphilochidea</taxon>
        <taxon>Lysianassida</taxon>
        <taxon>Lysianassidira</taxon>
        <taxon>Lysianassoidea</taxon>
        <taxon>Lysianassidae</taxon>
        <taxon>Hirondellea</taxon>
    </lineage>
</organism>
<evidence type="ECO:0000256" key="5">
    <source>
        <dbReference type="ARBA" id="ARBA00023159"/>
    </source>
</evidence>
<dbReference type="PANTHER" id="PTHR13074">
    <property type="entry name" value="MEDIATOR OF RNA POLYMERASE II TRANSCRIPTION SUBUNIT 8"/>
    <property type="match status" value="1"/>
</dbReference>
<evidence type="ECO:0000256" key="8">
    <source>
        <dbReference type="RuleBase" id="RU364144"/>
    </source>
</evidence>
<evidence type="ECO:0000256" key="3">
    <source>
        <dbReference type="ARBA" id="ARBA00011837"/>
    </source>
</evidence>
<evidence type="ECO:0000256" key="9">
    <source>
        <dbReference type="SAM" id="MobiDB-lite"/>
    </source>
</evidence>
<reference evidence="10" key="1">
    <citation type="journal article" date="2018" name="Biosci. Biotechnol. Biochem.">
        <title>Polysaccharide hydrolase of the hadal zone amphipods Hirondellea gigas.</title>
        <authorList>
            <person name="Kobayashi H."/>
            <person name="Nagahama T."/>
            <person name="Arai W."/>
            <person name="Sasagawa Y."/>
            <person name="Umeda M."/>
            <person name="Hayashi T."/>
            <person name="Nikaido I."/>
            <person name="Watanabe H."/>
            <person name="Oguri K."/>
            <person name="Kitazato H."/>
            <person name="Fujioka K."/>
            <person name="Kido Y."/>
            <person name="Takami H."/>
        </authorList>
    </citation>
    <scope>NUCLEOTIDE SEQUENCE</scope>
    <source>
        <tissue evidence="10">Whole body</tissue>
    </source>
</reference>
<proteinExistence type="evidence at transcript level"/>
<keyword evidence="5 8" id="KW-0010">Activator</keyword>
<keyword evidence="6 8" id="KW-0804">Transcription</keyword>
<keyword evidence="7 8" id="KW-0539">Nucleus</keyword>
<feature type="region of interest" description="Disordered" evidence="9">
    <location>
        <begin position="210"/>
        <end position="250"/>
    </location>
</feature>
<dbReference type="Gene3D" id="1.20.58.1710">
    <property type="match status" value="1"/>
</dbReference>
<dbReference type="GO" id="GO:0003712">
    <property type="term" value="F:transcription coregulator activity"/>
    <property type="evidence" value="ECO:0007669"/>
    <property type="project" value="InterPro"/>
</dbReference>
<comment type="function">
    <text evidence="8">Component of the Mediator complex, a coactivator involved in the regulated transcription of nearly all RNA polymerase II-dependent genes. Mediator functions as a bridge to convey information from gene-specific regulatory proteins to the basal RNA polymerase II transcription machinery. Mediator is recruited to promoters by direct interactions with regulatory proteins and serves as a scaffold for the assembly of a functional preinitiation complex with RNA polymerase II and the general transcription factors.</text>
</comment>
<feature type="compositionally biased region" description="Polar residues" evidence="9">
    <location>
        <begin position="210"/>
        <end position="226"/>
    </location>
</feature>
<dbReference type="AlphaFoldDB" id="A0A2P2I2C1"/>
<feature type="compositionally biased region" description="Polar residues" evidence="9">
    <location>
        <begin position="234"/>
        <end position="250"/>
    </location>
</feature>
<comment type="similarity">
    <text evidence="2 8">Belongs to the Mediator complex subunit 8 family.</text>
</comment>
<comment type="subunit">
    <text evidence="3 8">Component of the Mediator complex.</text>
</comment>
<dbReference type="PANTHER" id="PTHR13074:SF9">
    <property type="entry name" value="MEDIATOR OF RNA POLYMERASE II TRANSCRIPTION SUBUNIT 8"/>
    <property type="match status" value="1"/>
</dbReference>
<evidence type="ECO:0000256" key="2">
    <source>
        <dbReference type="ARBA" id="ARBA00005716"/>
    </source>
</evidence>
<evidence type="ECO:0000256" key="6">
    <source>
        <dbReference type="ARBA" id="ARBA00023163"/>
    </source>
</evidence>
<evidence type="ECO:0000256" key="1">
    <source>
        <dbReference type="ARBA" id="ARBA00004123"/>
    </source>
</evidence>
<protein>
    <recommendedName>
        <fullName evidence="8">Mediator of RNA polymerase II transcription subunit 8</fullName>
    </recommendedName>
    <alternativeName>
        <fullName evidence="8">Mediator complex subunit 8</fullName>
    </alternativeName>
</protein>
<accession>A0A2P2I2C1</accession>